<sequence>MTSLLMPCSELFRTMRNGWAIPHSKELSWRYLTFMSVHEDTEGIYQKPGLILQENDRHSLY</sequence>
<protein>
    <submittedName>
        <fullName evidence="1">Uncharacterized protein</fullName>
    </submittedName>
</protein>
<reference evidence="1 2" key="1">
    <citation type="journal article" date="2018" name="New Phytol.">
        <title>Phylogenomics of Endogonaceae and evolution of mycorrhizas within Mucoromycota.</title>
        <authorList>
            <person name="Chang Y."/>
            <person name="Desiro A."/>
            <person name="Na H."/>
            <person name="Sandor L."/>
            <person name="Lipzen A."/>
            <person name="Clum A."/>
            <person name="Barry K."/>
            <person name="Grigoriev I.V."/>
            <person name="Martin F.M."/>
            <person name="Stajich J.E."/>
            <person name="Smith M.E."/>
            <person name="Bonito G."/>
            <person name="Spatafora J.W."/>
        </authorList>
    </citation>
    <scope>NUCLEOTIDE SEQUENCE [LARGE SCALE GENOMIC DNA]</scope>
    <source>
        <strain evidence="1 2">GMNB39</strain>
    </source>
</reference>
<organism evidence="1 2">
    <name type="scientific">Jimgerdemannia flammicorona</name>
    <dbReference type="NCBI Taxonomy" id="994334"/>
    <lineage>
        <taxon>Eukaryota</taxon>
        <taxon>Fungi</taxon>
        <taxon>Fungi incertae sedis</taxon>
        <taxon>Mucoromycota</taxon>
        <taxon>Mucoromycotina</taxon>
        <taxon>Endogonomycetes</taxon>
        <taxon>Endogonales</taxon>
        <taxon>Endogonaceae</taxon>
        <taxon>Jimgerdemannia</taxon>
    </lineage>
</organism>
<evidence type="ECO:0000313" key="2">
    <source>
        <dbReference type="Proteomes" id="UP000268093"/>
    </source>
</evidence>
<proteinExistence type="predicted"/>
<dbReference type="Proteomes" id="UP000268093">
    <property type="component" value="Unassembled WGS sequence"/>
</dbReference>
<dbReference type="AlphaFoldDB" id="A0A433D722"/>
<keyword evidence="2" id="KW-1185">Reference proteome</keyword>
<gene>
    <name evidence="1" type="ORF">BC936DRAFT_146662</name>
</gene>
<evidence type="ECO:0000313" key="1">
    <source>
        <dbReference type="EMBL" id="RUP46666.1"/>
    </source>
</evidence>
<comment type="caution">
    <text evidence="1">The sequence shown here is derived from an EMBL/GenBank/DDBJ whole genome shotgun (WGS) entry which is preliminary data.</text>
</comment>
<accession>A0A433D722</accession>
<dbReference type="EMBL" id="RBNI01005471">
    <property type="protein sequence ID" value="RUP46666.1"/>
    <property type="molecule type" value="Genomic_DNA"/>
</dbReference>
<name>A0A433D722_9FUNG</name>